<dbReference type="KEGG" id="paca:ID47_03495"/>
<dbReference type="EMBL" id="CP008941">
    <property type="protein sequence ID" value="AIK96005.1"/>
    <property type="molecule type" value="Genomic_DNA"/>
</dbReference>
<dbReference type="AlphaFoldDB" id="A0A077AZ55"/>
<dbReference type="RefSeq" id="WP_038463823.1">
    <property type="nucleotide sequence ID" value="NZ_CP008941.1"/>
</dbReference>
<proteinExistence type="predicted"/>
<evidence type="ECO:0000313" key="1">
    <source>
        <dbReference type="EMBL" id="AIK96005.1"/>
    </source>
</evidence>
<name>A0A077AZ55_9PROT</name>
<evidence type="ECO:0000313" key="2">
    <source>
        <dbReference type="Proteomes" id="UP000028926"/>
    </source>
</evidence>
<keyword evidence="2" id="KW-1185">Reference proteome</keyword>
<gene>
    <name evidence="1" type="ORF">ID47_03495</name>
</gene>
<dbReference type="OrthoDB" id="9834020at2"/>
<dbReference type="Proteomes" id="UP000028926">
    <property type="component" value="Chromosome"/>
</dbReference>
<dbReference type="HOGENOM" id="CLU_1728014_0_0_5"/>
<reference evidence="1 2" key="1">
    <citation type="submission" date="2014-07" db="EMBL/GenBank/DDBJ databases">
        <title>Comparative genomic insights into amoeba endosymbionts belonging to the families of Holosporaceae and Candidatus Midichloriaceae within Rickettsiales.</title>
        <authorList>
            <person name="Wang Z."/>
            <person name="Wu M."/>
        </authorList>
    </citation>
    <scope>NUCLEOTIDE SEQUENCE [LARGE SCALE GENOMIC DNA]</scope>
    <source>
        <strain evidence="1">PRA3</strain>
    </source>
</reference>
<organism evidence="1 2">
    <name type="scientific">Candidatus Odyssella acanthamoebae</name>
    <dbReference type="NCBI Taxonomy" id="91604"/>
    <lineage>
        <taxon>Bacteria</taxon>
        <taxon>Pseudomonadati</taxon>
        <taxon>Pseudomonadota</taxon>
        <taxon>Alphaproteobacteria</taxon>
        <taxon>Holosporales</taxon>
        <taxon>Candidatus Paracaedibacteraceae</taxon>
        <taxon>Candidatus Odyssella</taxon>
    </lineage>
</organism>
<dbReference type="eggNOG" id="ENOG5031BGV">
    <property type="taxonomic scope" value="Bacteria"/>
</dbReference>
<sequence length="151" mass="17288">MKKPWTAAEIECIKAAYAEGKREKVIAIELGRSESSVSKAITRYKIRSKRDYTVLKRQSHAGDSKAPRAIVAKTVRLDTTFNGNPCNWTSADEVLRYLGENHPHFLIRYRDCKPIYKFHNIEVALAKVLMEANKIRLSKGEPIFHLDEVTE</sequence>
<protein>
    <submittedName>
        <fullName evidence="1">Uncharacterized protein</fullName>
    </submittedName>
</protein>
<dbReference type="STRING" id="91604.ID47_03495"/>
<accession>A0A077AZ55</accession>